<organism evidence="1 2">
    <name type="scientific">Nitzschia inconspicua</name>
    <dbReference type="NCBI Taxonomy" id="303405"/>
    <lineage>
        <taxon>Eukaryota</taxon>
        <taxon>Sar</taxon>
        <taxon>Stramenopiles</taxon>
        <taxon>Ochrophyta</taxon>
        <taxon>Bacillariophyta</taxon>
        <taxon>Bacillariophyceae</taxon>
        <taxon>Bacillariophycidae</taxon>
        <taxon>Bacillariales</taxon>
        <taxon>Bacillariaceae</taxon>
        <taxon>Nitzschia</taxon>
    </lineage>
</organism>
<comment type="caution">
    <text evidence="1">The sequence shown here is derived from an EMBL/GenBank/DDBJ whole genome shotgun (WGS) entry which is preliminary data.</text>
</comment>
<sequence>MLKDFMQSEDLDYQLVPPYLHRWNAAKRAIRTFENHFIAGLCSANPAFPIHLWDHLLPHAELSLNLLRGSRINPKLSAWAQLHGTFDYNRTPLPPPGCRVLVHMKQAQRESWAPHATDGGI</sequence>
<dbReference type="EMBL" id="JAGRRH010000022">
    <property type="protein sequence ID" value="KAG7345660.1"/>
    <property type="molecule type" value="Genomic_DNA"/>
</dbReference>
<keyword evidence="2" id="KW-1185">Reference proteome</keyword>
<dbReference type="OrthoDB" id="46155at2759"/>
<proteinExistence type="predicted"/>
<name>A0A9K3KMF0_9STRA</name>
<evidence type="ECO:0000313" key="2">
    <source>
        <dbReference type="Proteomes" id="UP000693970"/>
    </source>
</evidence>
<reference evidence="1" key="1">
    <citation type="journal article" date="2021" name="Sci. Rep.">
        <title>Diploid genomic architecture of Nitzschia inconspicua, an elite biomass production diatom.</title>
        <authorList>
            <person name="Oliver A."/>
            <person name="Podell S."/>
            <person name="Pinowska A."/>
            <person name="Traller J.C."/>
            <person name="Smith S.R."/>
            <person name="McClure R."/>
            <person name="Beliaev A."/>
            <person name="Bohutskyi P."/>
            <person name="Hill E.A."/>
            <person name="Rabines A."/>
            <person name="Zheng H."/>
            <person name="Allen L.Z."/>
            <person name="Kuo A."/>
            <person name="Grigoriev I.V."/>
            <person name="Allen A.E."/>
            <person name="Hazlebeck D."/>
            <person name="Allen E.E."/>
        </authorList>
    </citation>
    <scope>NUCLEOTIDE SEQUENCE</scope>
    <source>
        <strain evidence="1">Hildebrandi</strain>
    </source>
</reference>
<dbReference type="AlphaFoldDB" id="A0A9K3KMF0"/>
<dbReference type="Proteomes" id="UP000693970">
    <property type="component" value="Unassembled WGS sequence"/>
</dbReference>
<gene>
    <name evidence="1" type="ORF">IV203_033191</name>
</gene>
<evidence type="ECO:0000313" key="1">
    <source>
        <dbReference type="EMBL" id="KAG7345660.1"/>
    </source>
</evidence>
<protein>
    <submittedName>
        <fullName evidence="1">Uncharacterized protein</fullName>
    </submittedName>
</protein>
<accession>A0A9K3KMF0</accession>
<reference evidence="1" key="2">
    <citation type="submission" date="2021-04" db="EMBL/GenBank/DDBJ databases">
        <authorList>
            <person name="Podell S."/>
        </authorList>
    </citation>
    <scope>NUCLEOTIDE SEQUENCE</scope>
    <source>
        <strain evidence="1">Hildebrandi</strain>
    </source>
</reference>